<dbReference type="AlphaFoldDB" id="A0A0C2BH30"/>
<dbReference type="GO" id="GO:0030313">
    <property type="term" value="C:cell envelope"/>
    <property type="evidence" value="ECO:0007669"/>
    <property type="project" value="UniProtKB-SubCell"/>
</dbReference>
<feature type="coiled-coil region" evidence="3">
    <location>
        <begin position="140"/>
        <end position="200"/>
    </location>
</feature>
<keyword evidence="7" id="KW-1185">Reference proteome</keyword>
<reference evidence="6 7" key="1">
    <citation type="submission" date="2014-12" db="EMBL/GenBank/DDBJ databases">
        <title>Denitrispirillum autotrophicum gen. nov., sp. nov., Denitrifying, Facultatively Autotrophic Bacteria Isolated from Rice Paddy Soil.</title>
        <authorList>
            <person name="Ishii S."/>
            <person name="Ashida N."/>
            <person name="Ohno H."/>
            <person name="Otsuka S."/>
            <person name="Yokota A."/>
            <person name="Senoo K."/>
        </authorList>
    </citation>
    <scope>NUCLEOTIDE SEQUENCE [LARGE SCALE GENOMIC DNA]</scope>
    <source>
        <strain evidence="6 7">TSA66</strain>
    </source>
</reference>
<dbReference type="EMBL" id="JWJG01000028">
    <property type="protein sequence ID" value="KIF80570.1"/>
    <property type="molecule type" value="Genomic_DNA"/>
</dbReference>
<dbReference type="SUPFAM" id="SSF111369">
    <property type="entry name" value="HlyD-like secretion proteins"/>
    <property type="match status" value="1"/>
</dbReference>
<accession>A0A0C2BH30</accession>
<proteinExistence type="predicted"/>
<keyword evidence="2 3" id="KW-0175">Coiled coil</keyword>
<evidence type="ECO:0000259" key="5">
    <source>
        <dbReference type="Pfam" id="PF25881"/>
    </source>
</evidence>
<dbReference type="PROSITE" id="PS51257">
    <property type="entry name" value="PROKAR_LIPOPROTEIN"/>
    <property type="match status" value="1"/>
</dbReference>
<dbReference type="OrthoDB" id="8558741at2"/>
<dbReference type="PANTHER" id="PTHR32347:SF23">
    <property type="entry name" value="BLL5650 PROTEIN"/>
    <property type="match status" value="1"/>
</dbReference>
<feature type="chain" id="PRO_5002146568" evidence="4">
    <location>
        <begin position="25"/>
        <end position="324"/>
    </location>
</feature>
<evidence type="ECO:0000256" key="3">
    <source>
        <dbReference type="SAM" id="Coils"/>
    </source>
</evidence>
<comment type="subcellular location">
    <subcellularLocation>
        <location evidence="1">Cell envelope</location>
    </subcellularLocation>
</comment>
<protein>
    <submittedName>
        <fullName evidence="6">HlyD family secretion protein</fullName>
    </submittedName>
</protein>
<dbReference type="Proteomes" id="UP000031572">
    <property type="component" value="Unassembled WGS sequence"/>
</dbReference>
<dbReference type="Gene3D" id="2.40.30.170">
    <property type="match status" value="1"/>
</dbReference>
<gene>
    <name evidence="6" type="ORF">TSA66_06685</name>
</gene>
<dbReference type="InterPro" id="IPR050465">
    <property type="entry name" value="UPF0194_transport"/>
</dbReference>
<evidence type="ECO:0000313" key="6">
    <source>
        <dbReference type="EMBL" id="KIF80570.1"/>
    </source>
</evidence>
<evidence type="ECO:0000256" key="1">
    <source>
        <dbReference type="ARBA" id="ARBA00004196"/>
    </source>
</evidence>
<evidence type="ECO:0000256" key="2">
    <source>
        <dbReference type="ARBA" id="ARBA00023054"/>
    </source>
</evidence>
<dbReference type="InterPro" id="IPR059052">
    <property type="entry name" value="HH_YbhG-like"/>
</dbReference>
<sequence length="324" mass="34979">MKTIPAIWLAGLLVALLAGCADKAADGFPGYAEADYVRLASPIAGTLAKLYVQRGDRASQNAPAYVLEQESERAARAQAAFQVQRAQAQLANLKKGKRPDEIAAIRAQLAQAQAARQLSSSSLARVRKLVSDKFLSPAALDEARAAAERDQGRLNELQAQLRVAQLGARPDEIEAAQQELKTAEAQLAQAEWRLEQKTQRIPVAGEVADVLYREGEFVPAASPVVSLLPPQNIKLRFFVPEPVLPTLQLGHEVTVRCDGCKAAIPATVSYLSSAPEYTSPLIYSKENRASLVFMVEARPKPEYAPMLHPGQPVEIRLAGASGSK</sequence>
<dbReference type="RefSeq" id="WP_040039474.1">
    <property type="nucleotide sequence ID" value="NZ_JWJG01000028.1"/>
</dbReference>
<feature type="signal peptide" evidence="4">
    <location>
        <begin position="1"/>
        <end position="24"/>
    </location>
</feature>
<dbReference type="STRING" id="709839.TSA66_06685"/>
<evidence type="ECO:0000313" key="7">
    <source>
        <dbReference type="Proteomes" id="UP000031572"/>
    </source>
</evidence>
<keyword evidence="4" id="KW-0732">Signal</keyword>
<evidence type="ECO:0000256" key="4">
    <source>
        <dbReference type="SAM" id="SignalP"/>
    </source>
</evidence>
<dbReference type="Gene3D" id="1.10.287.470">
    <property type="entry name" value="Helix hairpin bin"/>
    <property type="match status" value="1"/>
</dbReference>
<dbReference type="PANTHER" id="PTHR32347">
    <property type="entry name" value="EFFLUX SYSTEM COMPONENT YKNX-RELATED"/>
    <property type="match status" value="1"/>
</dbReference>
<name>A0A0C2BH30_9BURK</name>
<feature type="domain" description="YbhG-like alpha-helical hairpin" evidence="5">
    <location>
        <begin position="75"/>
        <end position="195"/>
    </location>
</feature>
<comment type="caution">
    <text evidence="6">The sequence shown here is derived from an EMBL/GenBank/DDBJ whole genome shotgun (WGS) entry which is preliminary data.</text>
</comment>
<organism evidence="6 7">
    <name type="scientific">Noviherbaspirillum autotrophicum</name>
    <dbReference type="NCBI Taxonomy" id="709839"/>
    <lineage>
        <taxon>Bacteria</taxon>
        <taxon>Pseudomonadati</taxon>
        <taxon>Pseudomonadota</taxon>
        <taxon>Betaproteobacteria</taxon>
        <taxon>Burkholderiales</taxon>
        <taxon>Oxalobacteraceae</taxon>
        <taxon>Noviherbaspirillum</taxon>
    </lineage>
</organism>
<dbReference type="Pfam" id="PF25881">
    <property type="entry name" value="HH_YBHG"/>
    <property type="match status" value="1"/>
</dbReference>